<evidence type="ECO:0000313" key="1">
    <source>
        <dbReference type="EMBL" id="KAK1734617.1"/>
    </source>
</evidence>
<protein>
    <recommendedName>
        <fullName evidence="3">Tubulin--tyrosine ligase-like protein 9</fullName>
    </recommendedName>
</protein>
<dbReference type="EMBL" id="JATAAI010000037">
    <property type="protein sequence ID" value="KAK1734617.1"/>
    <property type="molecule type" value="Genomic_DNA"/>
</dbReference>
<dbReference type="AlphaFoldDB" id="A0AAD8XW71"/>
<dbReference type="Gene3D" id="3.30.470.20">
    <property type="entry name" value="ATP-grasp fold, B domain"/>
    <property type="match status" value="1"/>
</dbReference>
<proteinExistence type="predicted"/>
<sequence>MNRYSSKEHSIDGDICTSDNVSYFGLPKILGFDFILDDKTNPWLLEVNRFPGLDPRAASDSRVKYSVQYDAWIAATERIGFSAEHMKKFCPQDYKGFSLEKL</sequence>
<evidence type="ECO:0000313" key="2">
    <source>
        <dbReference type="Proteomes" id="UP001224775"/>
    </source>
</evidence>
<dbReference type="SUPFAM" id="SSF56059">
    <property type="entry name" value="Glutathione synthetase ATP-binding domain-like"/>
    <property type="match status" value="1"/>
</dbReference>
<comment type="caution">
    <text evidence="1">The sequence shown here is derived from an EMBL/GenBank/DDBJ whole genome shotgun (WGS) entry which is preliminary data.</text>
</comment>
<keyword evidence="2" id="KW-1185">Reference proteome</keyword>
<gene>
    <name evidence="1" type="ORF">QTG54_014490</name>
</gene>
<organism evidence="1 2">
    <name type="scientific">Skeletonema marinoi</name>
    <dbReference type="NCBI Taxonomy" id="267567"/>
    <lineage>
        <taxon>Eukaryota</taxon>
        <taxon>Sar</taxon>
        <taxon>Stramenopiles</taxon>
        <taxon>Ochrophyta</taxon>
        <taxon>Bacillariophyta</taxon>
        <taxon>Coscinodiscophyceae</taxon>
        <taxon>Thalassiosirophycidae</taxon>
        <taxon>Thalassiosirales</taxon>
        <taxon>Skeletonemataceae</taxon>
        <taxon>Skeletonema</taxon>
        <taxon>Skeletonema marinoi-dohrnii complex</taxon>
    </lineage>
</organism>
<name>A0AAD8XW71_9STRA</name>
<dbReference type="Proteomes" id="UP001224775">
    <property type="component" value="Unassembled WGS sequence"/>
</dbReference>
<dbReference type="InterPro" id="IPR004344">
    <property type="entry name" value="TTL/TTLL_fam"/>
</dbReference>
<reference evidence="1" key="1">
    <citation type="submission" date="2023-06" db="EMBL/GenBank/DDBJ databases">
        <title>Survivors Of The Sea: Transcriptome response of Skeletonema marinoi to long-term dormancy.</title>
        <authorList>
            <person name="Pinder M.I.M."/>
            <person name="Kourtchenko O."/>
            <person name="Robertson E.K."/>
            <person name="Larsson T."/>
            <person name="Maumus F."/>
            <person name="Osuna-Cruz C.M."/>
            <person name="Vancaester E."/>
            <person name="Stenow R."/>
            <person name="Vandepoele K."/>
            <person name="Ploug H."/>
            <person name="Bruchert V."/>
            <person name="Godhe A."/>
            <person name="Topel M."/>
        </authorList>
    </citation>
    <scope>NUCLEOTIDE SEQUENCE</scope>
    <source>
        <strain evidence="1">R05AC</strain>
    </source>
</reference>
<dbReference type="Pfam" id="PF03133">
    <property type="entry name" value="TTL"/>
    <property type="match status" value="1"/>
</dbReference>
<evidence type="ECO:0008006" key="3">
    <source>
        <dbReference type="Google" id="ProtNLM"/>
    </source>
</evidence>
<accession>A0AAD8XW71</accession>